<evidence type="ECO:0000256" key="5">
    <source>
        <dbReference type="SAM" id="MobiDB-lite"/>
    </source>
</evidence>
<evidence type="ECO:0000256" key="4">
    <source>
        <dbReference type="SAM" id="Coils"/>
    </source>
</evidence>
<feature type="region of interest" description="Disordered" evidence="5">
    <location>
        <begin position="1"/>
        <end position="137"/>
    </location>
</feature>
<evidence type="ECO:0000313" key="7">
    <source>
        <dbReference type="Proteomes" id="UP001234178"/>
    </source>
</evidence>
<dbReference type="EMBL" id="JAOYFB010000037">
    <property type="protein sequence ID" value="KAK4024949.1"/>
    <property type="molecule type" value="Genomic_DNA"/>
</dbReference>
<feature type="coiled-coil region" evidence="4">
    <location>
        <begin position="278"/>
        <end position="305"/>
    </location>
</feature>
<accession>A0ABR0AIJ3</accession>
<sequence>MKLDKYIKREQKDPKAREFSSKNSDRQFYYADDVKTRRKGCQVDKSQQPTPNTETKDTTTEATTDARTSAITDNPTTRTDLSETSELPSTASSQTSANTEPTPNTEAKDATTTEANTEAKDTTTEATTEAKDTTTEATTEANITFPPNEFLIPPDTTGTLGITDNPNTSADFSEVSEDLGTTDNPITTDLSEISEIVSNAYDQALTMTEPTPNMENKPVTTEATIDAGKPLMNFSFLFDTTGALGITNNPTTIAILPESSDSGNVSEDEIRVFTKIANKIIQKKLETIEEKIDKVVEKINGEEQRYSKKLTNVAFFAQRNSSFDQKNTIQPYLINRLNDGKAFNQASGIFTVPINGNYHFYFTDLCNSRMSSDITKQALKASAEISGTSIITVRLWANRNQKEKTAQMLAEGHVNSNDMHGWFPVILQATVKLQENDTVEVELLVGSIHEIPFPNGPHCVRASKANHGLYMKF</sequence>
<feature type="compositionally biased region" description="Basic and acidic residues" evidence="5">
    <location>
        <begin position="1"/>
        <end position="25"/>
    </location>
</feature>
<dbReference type="PANTHER" id="PTHR22923">
    <property type="entry name" value="CEREBELLIN-RELATED"/>
    <property type="match status" value="1"/>
</dbReference>
<evidence type="ECO:0000313" key="6">
    <source>
        <dbReference type="EMBL" id="KAK4024949.1"/>
    </source>
</evidence>
<keyword evidence="4" id="KW-0175">Coiled coil</keyword>
<name>A0ABR0AIJ3_9CRUS</name>
<keyword evidence="2" id="KW-0964">Secreted</keyword>
<keyword evidence="7" id="KW-1185">Reference proteome</keyword>
<organism evidence="6 7">
    <name type="scientific">Daphnia magna</name>
    <dbReference type="NCBI Taxonomy" id="35525"/>
    <lineage>
        <taxon>Eukaryota</taxon>
        <taxon>Metazoa</taxon>
        <taxon>Ecdysozoa</taxon>
        <taxon>Arthropoda</taxon>
        <taxon>Crustacea</taxon>
        <taxon>Branchiopoda</taxon>
        <taxon>Diplostraca</taxon>
        <taxon>Cladocera</taxon>
        <taxon>Anomopoda</taxon>
        <taxon>Daphniidae</taxon>
        <taxon>Daphnia</taxon>
    </lineage>
</organism>
<comment type="subcellular location">
    <subcellularLocation>
        <location evidence="1">Secreted</location>
    </subcellularLocation>
</comment>
<comment type="caution">
    <text evidence="6">The sequence shown here is derived from an EMBL/GenBank/DDBJ whole genome shotgun (WGS) entry which is preliminary data.</text>
</comment>
<evidence type="ECO:0000256" key="2">
    <source>
        <dbReference type="ARBA" id="ARBA00022525"/>
    </source>
</evidence>
<dbReference type="Gene3D" id="2.60.120.40">
    <property type="match status" value="1"/>
</dbReference>
<dbReference type="InterPro" id="IPR050822">
    <property type="entry name" value="Cerebellin_Synaptic_Org"/>
</dbReference>
<evidence type="ECO:0000256" key="3">
    <source>
        <dbReference type="ARBA" id="ARBA00022729"/>
    </source>
</evidence>
<dbReference type="InterPro" id="IPR008983">
    <property type="entry name" value="Tumour_necrosis_fac-like_dom"/>
</dbReference>
<proteinExistence type="predicted"/>
<evidence type="ECO:0008006" key="8">
    <source>
        <dbReference type="Google" id="ProtNLM"/>
    </source>
</evidence>
<dbReference type="Proteomes" id="UP001234178">
    <property type="component" value="Unassembled WGS sequence"/>
</dbReference>
<keyword evidence="3" id="KW-0732">Signal</keyword>
<feature type="compositionally biased region" description="Basic and acidic residues" evidence="5">
    <location>
        <begin position="106"/>
        <end position="134"/>
    </location>
</feature>
<dbReference type="SUPFAM" id="SSF49842">
    <property type="entry name" value="TNF-like"/>
    <property type="match status" value="1"/>
</dbReference>
<protein>
    <recommendedName>
        <fullName evidence="8">C1q domain-containing protein</fullName>
    </recommendedName>
</protein>
<gene>
    <name evidence="6" type="ORF">OUZ56_010444</name>
</gene>
<dbReference type="PANTHER" id="PTHR22923:SF62">
    <property type="entry name" value="CVP18"/>
    <property type="match status" value="1"/>
</dbReference>
<reference evidence="6 7" key="1">
    <citation type="journal article" date="2023" name="Nucleic Acids Res.">
        <title>The hologenome of Daphnia magna reveals possible DNA methylation and microbiome-mediated evolution of the host genome.</title>
        <authorList>
            <person name="Chaturvedi A."/>
            <person name="Li X."/>
            <person name="Dhandapani V."/>
            <person name="Marshall H."/>
            <person name="Kissane S."/>
            <person name="Cuenca-Cambronero M."/>
            <person name="Asole G."/>
            <person name="Calvet F."/>
            <person name="Ruiz-Romero M."/>
            <person name="Marangio P."/>
            <person name="Guigo R."/>
            <person name="Rago D."/>
            <person name="Mirbahai L."/>
            <person name="Eastwood N."/>
            <person name="Colbourne J.K."/>
            <person name="Zhou J."/>
            <person name="Mallon E."/>
            <person name="Orsini L."/>
        </authorList>
    </citation>
    <scope>NUCLEOTIDE SEQUENCE [LARGE SCALE GENOMIC DNA]</scope>
    <source>
        <strain evidence="6">LRV0_1</strain>
    </source>
</reference>
<evidence type="ECO:0000256" key="1">
    <source>
        <dbReference type="ARBA" id="ARBA00004613"/>
    </source>
</evidence>
<feature type="compositionally biased region" description="Polar residues" evidence="5">
    <location>
        <begin position="69"/>
        <end position="103"/>
    </location>
</feature>